<evidence type="ECO:0000256" key="3">
    <source>
        <dbReference type="ARBA" id="ARBA00012483"/>
    </source>
</evidence>
<evidence type="ECO:0000256" key="8">
    <source>
        <dbReference type="ARBA" id="ARBA00022786"/>
    </source>
</evidence>
<evidence type="ECO:0000256" key="7">
    <source>
        <dbReference type="ARBA" id="ARBA00022771"/>
    </source>
</evidence>
<name>A0A5N5FIT8_9ROSA</name>
<evidence type="ECO:0000256" key="12">
    <source>
        <dbReference type="PROSITE-ProRule" id="PRU00175"/>
    </source>
</evidence>
<dbReference type="PROSITE" id="PS50089">
    <property type="entry name" value="ZF_RING_2"/>
    <property type="match status" value="1"/>
</dbReference>
<evidence type="ECO:0000313" key="15">
    <source>
        <dbReference type="EMBL" id="KAB2601611.1"/>
    </source>
</evidence>
<keyword evidence="8" id="KW-0833">Ubl conjugation pathway</keyword>
<dbReference type="PANTHER" id="PTHR47355">
    <property type="entry name" value="E3 UBIQUITIN-PROTEIN LIGASE SPL2"/>
    <property type="match status" value="1"/>
</dbReference>
<evidence type="ECO:0000313" key="16">
    <source>
        <dbReference type="Proteomes" id="UP000327157"/>
    </source>
</evidence>
<evidence type="ECO:0000256" key="11">
    <source>
        <dbReference type="ARBA" id="ARBA00023136"/>
    </source>
</evidence>
<reference evidence="16" key="2">
    <citation type="submission" date="2019-10" db="EMBL/GenBank/DDBJ databases">
        <title>A de novo genome assembly of a pear dwarfing rootstock.</title>
        <authorList>
            <person name="Wang F."/>
            <person name="Wang J."/>
            <person name="Li S."/>
            <person name="Zhang Y."/>
            <person name="Fang M."/>
            <person name="Ma L."/>
            <person name="Zhao Y."/>
            <person name="Jiang S."/>
        </authorList>
    </citation>
    <scope>NUCLEOTIDE SEQUENCE [LARGE SCALE GENOMIC DNA]</scope>
</reference>
<proteinExistence type="predicted"/>
<keyword evidence="11 13" id="KW-0472">Membrane</keyword>
<dbReference type="GO" id="GO:0016020">
    <property type="term" value="C:membrane"/>
    <property type="evidence" value="ECO:0007669"/>
    <property type="project" value="UniProtKB-SubCell"/>
</dbReference>
<keyword evidence="5 13" id="KW-0812">Transmembrane</keyword>
<accession>A0A5N5FIT8</accession>
<keyword evidence="15" id="KW-0436">Ligase</keyword>
<dbReference type="Proteomes" id="UP000327157">
    <property type="component" value="Chromosome 10"/>
</dbReference>
<evidence type="ECO:0000256" key="9">
    <source>
        <dbReference type="ARBA" id="ARBA00022833"/>
    </source>
</evidence>
<keyword evidence="9" id="KW-0862">Zinc</keyword>
<keyword evidence="7 12" id="KW-0863">Zinc-finger</keyword>
<keyword evidence="10 13" id="KW-1133">Transmembrane helix</keyword>
<keyword evidence="16" id="KW-1185">Reference proteome</keyword>
<keyword evidence="4" id="KW-0808">Transferase</keyword>
<gene>
    <name evidence="15" type="ORF">D8674_002616</name>
</gene>
<evidence type="ECO:0000256" key="2">
    <source>
        <dbReference type="ARBA" id="ARBA00004141"/>
    </source>
</evidence>
<dbReference type="CDD" id="cd23145">
    <property type="entry name" value="RING-HC_SPL2-like"/>
    <property type="match status" value="1"/>
</dbReference>
<dbReference type="GO" id="GO:0008270">
    <property type="term" value="F:zinc ion binding"/>
    <property type="evidence" value="ECO:0007669"/>
    <property type="project" value="UniProtKB-KW"/>
</dbReference>
<evidence type="ECO:0000256" key="6">
    <source>
        <dbReference type="ARBA" id="ARBA00022723"/>
    </source>
</evidence>
<feature type="domain" description="RING-type" evidence="14">
    <location>
        <begin position="339"/>
        <end position="379"/>
    </location>
</feature>
<comment type="subcellular location">
    <subcellularLocation>
        <location evidence="2">Membrane</location>
        <topology evidence="2">Multi-pass membrane protein</topology>
    </subcellularLocation>
</comment>
<dbReference type="OrthoDB" id="1711136at2759"/>
<dbReference type="Pfam" id="PF13920">
    <property type="entry name" value="zf-C3HC4_3"/>
    <property type="match status" value="1"/>
</dbReference>
<dbReference type="Gene3D" id="3.30.40.10">
    <property type="entry name" value="Zinc/RING finger domain, C3HC4 (zinc finger)"/>
    <property type="match status" value="1"/>
</dbReference>
<dbReference type="GO" id="GO:0016567">
    <property type="term" value="P:protein ubiquitination"/>
    <property type="evidence" value="ECO:0007669"/>
    <property type="project" value="InterPro"/>
</dbReference>
<dbReference type="EC" id="2.3.2.27" evidence="3"/>
<sequence length="391" mass="43478">MPSLDQILTSLVSEALSFNGPIVGVALAYAAVRTLQTFSSYSSALRKIRNTPSVKVSDLRSILAFDQVDQSDAKLVFVRGTVEAKSGVLPPQGTKAVLVQRSQLCVFREWMALFGWRSHDRRKKRFGLPRSDIGAYWKALWRALSQPGSRSLQKFPFILVDGGGGSQKSSSDFVSVNVDGSRHPLPLTTVYRHFHPVDAPLFSSAKKLFGHEYPASVLEQVKILPLGKEISAVGLCSFKNGVLEVKSCKDFPYFLSEMSKDQMVVDLTAHTQVLLFTGIVLGSVSIGVLGYFVARNWNRWKKWKQQRQLLQAIRASESNVETQVQEADAEDEVPRHQLCVVCHTSRRQYAFIPCGHLLCCQSCSALVKSHVSSKCPLCQVEILVSVRIYQS</sequence>
<organism evidence="15 16">
    <name type="scientific">Pyrus ussuriensis x Pyrus communis</name>
    <dbReference type="NCBI Taxonomy" id="2448454"/>
    <lineage>
        <taxon>Eukaryota</taxon>
        <taxon>Viridiplantae</taxon>
        <taxon>Streptophyta</taxon>
        <taxon>Embryophyta</taxon>
        <taxon>Tracheophyta</taxon>
        <taxon>Spermatophyta</taxon>
        <taxon>Magnoliopsida</taxon>
        <taxon>eudicotyledons</taxon>
        <taxon>Gunneridae</taxon>
        <taxon>Pentapetalae</taxon>
        <taxon>rosids</taxon>
        <taxon>fabids</taxon>
        <taxon>Rosales</taxon>
        <taxon>Rosaceae</taxon>
        <taxon>Amygdaloideae</taxon>
        <taxon>Maleae</taxon>
        <taxon>Pyrus</taxon>
    </lineage>
</organism>
<dbReference type="Pfam" id="PF12483">
    <property type="entry name" value="GIDE"/>
    <property type="match status" value="1"/>
</dbReference>
<evidence type="ECO:0000256" key="5">
    <source>
        <dbReference type="ARBA" id="ARBA00022692"/>
    </source>
</evidence>
<evidence type="ECO:0000256" key="10">
    <source>
        <dbReference type="ARBA" id="ARBA00022989"/>
    </source>
</evidence>
<dbReference type="AlphaFoldDB" id="A0A5N5FIT8"/>
<dbReference type="PANTHER" id="PTHR47355:SF1">
    <property type="entry name" value="E3 UBIQUITIN-PROTEIN LIGASE SPL2"/>
    <property type="match status" value="1"/>
</dbReference>
<comment type="caution">
    <text evidence="15">The sequence shown here is derived from an EMBL/GenBank/DDBJ whole genome shotgun (WGS) entry which is preliminary data.</text>
</comment>
<protein>
    <recommendedName>
        <fullName evidence="3">RING-type E3 ubiquitin transferase</fullName>
        <ecNumber evidence="3">2.3.2.27</ecNumber>
    </recommendedName>
</protein>
<evidence type="ECO:0000259" key="14">
    <source>
        <dbReference type="PROSITE" id="PS50089"/>
    </source>
</evidence>
<evidence type="ECO:0000256" key="13">
    <source>
        <dbReference type="SAM" id="Phobius"/>
    </source>
</evidence>
<dbReference type="InterPro" id="IPR001841">
    <property type="entry name" value="Znf_RING"/>
</dbReference>
<reference evidence="15 16" key="1">
    <citation type="submission" date="2019-09" db="EMBL/GenBank/DDBJ databases">
        <authorList>
            <person name="Ou C."/>
        </authorList>
    </citation>
    <scope>NUCLEOTIDE SEQUENCE [LARGE SCALE GENOMIC DNA]</scope>
    <source>
        <strain evidence="15">S2</strain>
        <tissue evidence="15">Leaf</tissue>
    </source>
</reference>
<keyword evidence="6" id="KW-0479">Metal-binding</keyword>
<dbReference type="InterPro" id="IPR044247">
    <property type="entry name" value="SPL2-like"/>
</dbReference>
<dbReference type="GO" id="GO:0061630">
    <property type="term" value="F:ubiquitin protein ligase activity"/>
    <property type="evidence" value="ECO:0007669"/>
    <property type="project" value="UniProtKB-EC"/>
</dbReference>
<dbReference type="GO" id="GO:0016874">
    <property type="term" value="F:ligase activity"/>
    <property type="evidence" value="ECO:0007669"/>
    <property type="project" value="UniProtKB-KW"/>
</dbReference>
<reference evidence="15 16" key="3">
    <citation type="submission" date="2019-11" db="EMBL/GenBank/DDBJ databases">
        <title>A de novo genome assembly of a pear dwarfing rootstock.</title>
        <authorList>
            <person name="Wang F."/>
            <person name="Wang J."/>
            <person name="Li S."/>
            <person name="Zhang Y."/>
            <person name="Fang M."/>
            <person name="Ma L."/>
            <person name="Zhao Y."/>
            <person name="Jiang S."/>
        </authorList>
    </citation>
    <scope>NUCLEOTIDE SEQUENCE [LARGE SCALE GENOMIC DNA]</scope>
    <source>
        <strain evidence="15">S2</strain>
        <tissue evidence="15">Leaf</tissue>
    </source>
</reference>
<evidence type="ECO:0000256" key="1">
    <source>
        <dbReference type="ARBA" id="ARBA00000900"/>
    </source>
</evidence>
<dbReference type="InterPro" id="IPR013083">
    <property type="entry name" value="Znf_RING/FYVE/PHD"/>
</dbReference>
<dbReference type="InterPro" id="IPR022170">
    <property type="entry name" value="MUL1-like"/>
</dbReference>
<feature type="transmembrane region" description="Helical" evidence="13">
    <location>
        <begin position="273"/>
        <end position="294"/>
    </location>
</feature>
<dbReference type="SUPFAM" id="SSF57850">
    <property type="entry name" value="RING/U-box"/>
    <property type="match status" value="1"/>
</dbReference>
<comment type="catalytic activity">
    <reaction evidence="1">
        <text>S-ubiquitinyl-[E2 ubiquitin-conjugating enzyme]-L-cysteine + [acceptor protein]-L-lysine = [E2 ubiquitin-conjugating enzyme]-L-cysteine + N(6)-ubiquitinyl-[acceptor protein]-L-lysine.</text>
        <dbReference type="EC" id="2.3.2.27"/>
    </reaction>
</comment>
<dbReference type="EMBL" id="SMOL01000695">
    <property type="protein sequence ID" value="KAB2601611.1"/>
    <property type="molecule type" value="Genomic_DNA"/>
</dbReference>
<evidence type="ECO:0000256" key="4">
    <source>
        <dbReference type="ARBA" id="ARBA00022679"/>
    </source>
</evidence>